<proteinExistence type="predicted"/>
<sequence>MMSSFNKPNKPSAKQQLQFHCASQEIDLQFCQWPETRFELVNGQFLVGGTLEGTRWLLKEALLGWGVDAAISFAPLDQWWDALRRAHDLDCKSETDWLVWADSLPLSEDYRNSPNQPLGSKYAGQHRWVREHLQAVLRSAVSRAKLGKCSGPNYGMQLGRDMLTPDLLMLTVQQLSQDIFHDYYVEIPAHLVIEIVLPEQREVDEKVRRVMYEQAQVAHYWTVDPVEKQFQFWRWTPEGYQPGQLDSDGCYRGLEFMSFSPEIFWLGYEQDVLPYTQTLPAMTAEEQPSQWTIEQMPGMELGYGTVPFRPIVSLTAQSISVEQFVSWCPETKLEGPPFPLLGGETGTRNAIAMALMSLGLVETVKLVAGYEWVRSLRQVARYQQTDSQRREIWWQQARDVAAGLKAEHGIGGVGVIGALVEDRPLNRWSQIHLVIWDVPENFKLWQFWQTLPQKLPFELTEAVRAKPGEWQEISEQMQVLEGGWHGYGPRPQERMTFQWVEPDI</sequence>
<protein>
    <submittedName>
        <fullName evidence="2">Uma2 family endonuclease</fullName>
    </submittedName>
</protein>
<dbReference type="InterPro" id="IPR012296">
    <property type="entry name" value="Nuclease_put_TT1808"/>
</dbReference>
<organism evidence="2 3">
    <name type="scientific">Leptolyngbya cf. ectocarpi LEGE 11479</name>
    <dbReference type="NCBI Taxonomy" id="1828722"/>
    <lineage>
        <taxon>Bacteria</taxon>
        <taxon>Bacillati</taxon>
        <taxon>Cyanobacteriota</taxon>
        <taxon>Cyanophyceae</taxon>
        <taxon>Leptolyngbyales</taxon>
        <taxon>Leptolyngbyaceae</taxon>
        <taxon>Leptolyngbya group</taxon>
        <taxon>Leptolyngbya</taxon>
    </lineage>
</organism>
<name>A0A928ZWF3_LEPEC</name>
<keyword evidence="2" id="KW-0540">Nuclease</keyword>
<dbReference type="RefSeq" id="WP_193994610.1">
    <property type="nucleotide sequence ID" value="NZ_JADEXP010000190.1"/>
</dbReference>
<dbReference type="Proteomes" id="UP000615026">
    <property type="component" value="Unassembled WGS sequence"/>
</dbReference>
<evidence type="ECO:0000313" key="2">
    <source>
        <dbReference type="EMBL" id="MBE9068673.1"/>
    </source>
</evidence>
<dbReference type="AlphaFoldDB" id="A0A928ZWF3"/>
<evidence type="ECO:0000259" key="1">
    <source>
        <dbReference type="Pfam" id="PF05685"/>
    </source>
</evidence>
<keyword evidence="2" id="KW-0378">Hydrolase</keyword>
<keyword evidence="3" id="KW-1185">Reference proteome</keyword>
<dbReference type="PANTHER" id="PTHR34107:SF4">
    <property type="entry name" value="SLL1222 PROTEIN"/>
    <property type="match status" value="1"/>
</dbReference>
<dbReference type="SUPFAM" id="SSF52980">
    <property type="entry name" value="Restriction endonuclease-like"/>
    <property type="match status" value="1"/>
</dbReference>
<keyword evidence="2" id="KW-0255">Endonuclease</keyword>
<accession>A0A928ZWF3</accession>
<gene>
    <name evidence="2" type="ORF">IQ260_18670</name>
</gene>
<reference evidence="2" key="1">
    <citation type="submission" date="2020-10" db="EMBL/GenBank/DDBJ databases">
        <authorList>
            <person name="Castelo-Branco R."/>
            <person name="Eusebio N."/>
            <person name="Adriana R."/>
            <person name="Vieira A."/>
            <person name="Brugerolle De Fraissinette N."/>
            <person name="Rezende De Castro R."/>
            <person name="Schneider M.P."/>
            <person name="Vasconcelos V."/>
            <person name="Leao P.N."/>
        </authorList>
    </citation>
    <scope>NUCLEOTIDE SEQUENCE</scope>
    <source>
        <strain evidence="2">LEGE 11479</strain>
    </source>
</reference>
<dbReference type="InterPro" id="IPR008538">
    <property type="entry name" value="Uma2"/>
</dbReference>
<dbReference type="Pfam" id="PF05685">
    <property type="entry name" value="Uma2"/>
    <property type="match status" value="1"/>
</dbReference>
<dbReference type="InterPro" id="IPR011335">
    <property type="entry name" value="Restrct_endonuc-II-like"/>
</dbReference>
<feature type="domain" description="Putative restriction endonuclease" evidence="1">
    <location>
        <begin position="124"/>
        <end position="243"/>
    </location>
</feature>
<evidence type="ECO:0000313" key="3">
    <source>
        <dbReference type="Proteomes" id="UP000615026"/>
    </source>
</evidence>
<dbReference type="CDD" id="cd06260">
    <property type="entry name" value="DUF820-like"/>
    <property type="match status" value="1"/>
</dbReference>
<dbReference type="PANTHER" id="PTHR34107">
    <property type="entry name" value="SLL0198 PROTEIN-RELATED"/>
    <property type="match status" value="1"/>
</dbReference>
<comment type="caution">
    <text evidence="2">The sequence shown here is derived from an EMBL/GenBank/DDBJ whole genome shotgun (WGS) entry which is preliminary data.</text>
</comment>
<dbReference type="GO" id="GO:0004519">
    <property type="term" value="F:endonuclease activity"/>
    <property type="evidence" value="ECO:0007669"/>
    <property type="project" value="UniProtKB-KW"/>
</dbReference>
<dbReference type="EMBL" id="JADEXP010000190">
    <property type="protein sequence ID" value="MBE9068673.1"/>
    <property type="molecule type" value="Genomic_DNA"/>
</dbReference>
<dbReference type="Gene3D" id="3.90.1570.10">
    <property type="entry name" value="tt1808, chain A"/>
    <property type="match status" value="1"/>
</dbReference>